<feature type="transmembrane region" description="Helical" evidence="1">
    <location>
        <begin position="12"/>
        <end position="30"/>
    </location>
</feature>
<dbReference type="RefSeq" id="WP_082217771.1">
    <property type="nucleotide sequence ID" value="NZ_FUZA01000011.1"/>
</dbReference>
<protein>
    <submittedName>
        <fullName evidence="2">Uncharacterized protein</fullName>
    </submittedName>
</protein>
<keyword evidence="3" id="KW-1185">Reference proteome</keyword>
<reference evidence="3" key="1">
    <citation type="submission" date="2017-02" db="EMBL/GenBank/DDBJ databases">
        <authorList>
            <person name="Varghese N."/>
            <person name="Submissions S."/>
        </authorList>
    </citation>
    <scope>NUCLEOTIDE SEQUENCE [LARGE SCALE GENOMIC DNA]</scope>
    <source>
        <strain evidence="3">DSM 22270</strain>
    </source>
</reference>
<dbReference type="OrthoDB" id="949965at2"/>
<dbReference type="Proteomes" id="UP000190897">
    <property type="component" value="Unassembled WGS sequence"/>
</dbReference>
<dbReference type="EMBL" id="FUZA01000011">
    <property type="protein sequence ID" value="SKC18616.1"/>
    <property type="molecule type" value="Genomic_DNA"/>
</dbReference>
<organism evidence="2 3">
    <name type="scientific">Dyadobacter psychrophilus</name>
    <dbReference type="NCBI Taxonomy" id="651661"/>
    <lineage>
        <taxon>Bacteria</taxon>
        <taxon>Pseudomonadati</taxon>
        <taxon>Bacteroidota</taxon>
        <taxon>Cytophagia</taxon>
        <taxon>Cytophagales</taxon>
        <taxon>Spirosomataceae</taxon>
        <taxon>Dyadobacter</taxon>
    </lineage>
</organism>
<proteinExistence type="predicted"/>
<dbReference type="STRING" id="651661.SAMN05660293_05341"/>
<accession>A0A1T5HD85</accession>
<dbReference type="AlphaFoldDB" id="A0A1T5HD85"/>
<keyword evidence="1" id="KW-0812">Transmembrane</keyword>
<evidence type="ECO:0000256" key="1">
    <source>
        <dbReference type="SAM" id="Phobius"/>
    </source>
</evidence>
<name>A0A1T5HD85_9BACT</name>
<gene>
    <name evidence="2" type="ORF">SAMN05660293_05341</name>
</gene>
<sequence length="163" mass="18520">MFTSDPWTDYTIALSALLTGYYLFVIIKFYRSDLKSLIGSIDRPSVIVAGPEALQQKAVASLNESSSELDSLQPEALIPFKQLLSERLEELTGHLKELIMEAHQKRYSSQDLMILLQMTLREYPTITGSPFQRMINNLIDSECAKYGSMHLNAQDKVMIWKSV</sequence>
<keyword evidence="1" id="KW-0472">Membrane</keyword>
<evidence type="ECO:0000313" key="3">
    <source>
        <dbReference type="Proteomes" id="UP000190897"/>
    </source>
</evidence>
<evidence type="ECO:0000313" key="2">
    <source>
        <dbReference type="EMBL" id="SKC18616.1"/>
    </source>
</evidence>
<keyword evidence="1" id="KW-1133">Transmembrane helix</keyword>